<protein>
    <submittedName>
        <fullName evidence="1">Uncharacterized protein</fullName>
    </submittedName>
</protein>
<dbReference type="RefSeq" id="WP_078577265.1">
    <property type="nucleotide sequence ID" value="NZ_JABXYM010000001.1"/>
</dbReference>
<dbReference type="OrthoDB" id="2891316at2"/>
<proteinExistence type="predicted"/>
<dbReference type="EMBL" id="JABXYM010000001">
    <property type="protein sequence ID" value="MCR6097022.1"/>
    <property type="molecule type" value="Genomic_DNA"/>
</dbReference>
<sequence>MRYISLKDMTCSEFKDELVKLVMTKLEEHKEISPLIAFPIVHERVEAFVLAHWQEAWEQCHDLTWKEWLKSPCYQTFKVEVLNDILSKNHLVELVAPAEDAAMIEYST</sequence>
<comment type="caution">
    <text evidence="1">The sequence shown here is derived from an EMBL/GenBank/DDBJ whole genome shotgun (WGS) entry which is preliminary data.</text>
</comment>
<evidence type="ECO:0000313" key="1">
    <source>
        <dbReference type="EMBL" id="MCR6097022.1"/>
    </source>
</evidence>
<gene>
    <name evidence="1" type="ORF">HXA33_10675</name>
</gene>
<evidence type="ECO:0000313" key="2">
    <source>
        <dbReference type="Proteomes" id="UP001057753"/>
    </source>
</evidence>
<organism evidence="1 2">
    <name type="scientific">Salipaludibacillus agaradhaerens</name>
    <name type="common">Bacillus agaradhaerens</name>
    <dbReference type="NCBI Taxonomy" id="76935"/>
    <lineage>
        <taxon>Bacteria</taxon>
        <taxon>Bacillati</taxon>
        <taxon>Bacillota</taxon>
        <taxon>Bacilli</taxon>
        <taxon>Bacillales</taxon>
        <taxon>Bacillaceae</taxon>
    </lineage>
</organism>
<accession>A0A9Q4FZE4</accession>
<name>A0A9Q4FZE4_SALAG</name>
<reference evidence="1" key="1">
    <citation type="submission" date="2020-06" db="EMBL/GenBank/DDBJ databases">
        <title>Insight into the genomes of haloalkaliphilic bacilli from Kenyan soda lakes.</title>
        <authorList>
            <person name="Mwirichia R."/>
            <person name="Villamizar G.C."/>
            <person name="Poehlein A."/>
            <person name="Mugweru J."/>
            <person name="Kipnyargis A."/>
            <person name="Kiplimo D."/>
            <person name="Orwa P."/>
            <person name="Daniel R."/>
        </authorList>
    </citation>
    <scope>NUCLEOTIDE SEQUENCE</scope>
    <source>
        <strain evidence="1">B1096_S55</strain>
    </source>
</reference>
<dbReference type="Proteomes" id="UP001057753">
    <property type="component" value="Unassembled WGS sequence"/>
</dbReference>
<dbReference type="AlphaFoldDB" id="A0A9Q4FZE4"/>
<keyword evidence="2" id="KW-1185">Reference proteome</keyword>